<comment type="caution">
    <text evidence="2">The sequence shown here is derived from an EMBL/GenBank/DDBJ whole genome shotgun (WGS) entry which is preliminary data.</text>
</comment>
<dbReference type="EMBL" id="PNHG01000034">
    <property type="protein sequence ID" value="PMC63521.1"/>
    <property type="molecule type" value="Genomic_DNA"/>
</dbReference>
<sequence>MLLPPLGSVSGGVVDGGGAGALIPEFKKQALSPVVRDALDHAGWGDVAHATTPAEIVEQVGKPNPDLLDLIASGATPTQVASATAPSLPPVGALGGALTGGAGAAAGAGALAGGATSAVGGLGAAGAVGGLGGAMPFAGRGAAGLSGGVGSGAGAGGSGALGARGGFSTPPGAGSGAGTGGVGPAPGNGSGVGGVGAGSPGASPRAGGASVSSYLCVGLFLQVFVEAVGVGHSHLVDGLFPAG</sequence>
<organism evidence="2 3">
    <name type="scientific">Corynebacterium tuscaniense</name>
    <dbReference type="NCBI Taxonomy" id="302449"/>
    <lineage>
        <taxon>Bacteria</taxon>
        <taxon>Bacillati</taxon>
        <taxon>Actinomycetota</taxon>
        <taxon>Actinomycetes</taxon>
        <taxon>Mycobacteriales</taxon>
        <taxon>Corynebacteriaceae</taxon>
        <taxon>Corynebacterium</taxon>
    </lineage>
</organism>
<evidence type="ECO:0000313" key="2">
    <source>
        <dbReference type="EMBL" id="PMC63521.1"/>
    </source>
</evidence>
<feature type="compositionally biased region" description="Gly residues" evidence="1">
    <location>
        <begin position="173"/>
        <end position="199"/>
    </location>
</feature>
<evidence type="ECO:0000313" key="3">
    <source>
        <dbReference type="Proteomes" id="UP000235836"/>
    </source>
</evidence>
<feature type="non-terminal residue" evidence="2">
    <location>
        <position position="243"/>
    </location>
</feature>
<keyword evidence="3" id="KW-1185">Reference proteome</keyword>
<gene>
    <name evidence="2" type="ORF">CJ203_10710</name>
</gene>
<dbReference type="Proteomes" id="UP000235836">
    <property type="component" value="Unassembled WGS sequence"/>
</dbReference>
<evidence type="ECO:0000256" key="1">
    <source>
        <dbReference type="SAM" id="MobiDB-lite"/>
    </source>
</evidence>
<accession>A0A2N6T2I7</accession>
<reference evidence="2 3" key="1">
    <citation type="submission" date="2017-09" db="EMBL/GenBank/DDBJ databases">
        <title>Bacterial strain isolated from the female urinary microbiota.</title>
        <authorList>
            <person name="Thomas-White K."/>
            <person name="Kumar N."/>
            <person name="Forster S."/>
            <person name="Putonti C."/>
            <person name="Lawley T."/>
            <person name="Wolfe A.J."/>
        </authorList>
    </citation>
    <scope>NUCLEOTIDE SEQUENCE [LARGE SCALE GENOMIC DNA]</scope>
    <source>
        <strain evidence="2 3">UMB0792</strain>
    </source>
</reference>
<dbReference type="AlphaFoldDB" id="A0A2N6T2I7"/>
<protein>
    <submittedName>
        <fullName evidence="2">Uncharacterized protein</fullName>
    </submittedName>
</protein>
<feature type="region of interest" description="Disordered" evidence="1">
    <location>
        <begin position="166"/>
        <end position="202"/>
    </location>
</feature>
<name>A0A2N6T2I7_9CORY</name>
<proteinExistence type="predicted"/>